<accession>A0A6A5NJG0</accession>
<dbReference type="Proteomes" id="UP000447434">
    <property type="component" value="Chromosome 22"/>
</dbReference>
<keyword evidence="2" id="KW-1185">Reference proteome</keyword>
<dbReference type="OrthoDB" id="2356035at2759"/>
<protein>
    <submittedName>
        <fullName evidence="1">Uncharacterized protein</fullName>
    </submittedName>
</protein>
<sequence length="551" mass="63474">MLYIQSIYCICSIHIRQNKTKNPNMASQTIFNSESDEDNWVIQINQLVSETNLTILSKIPVCIYQVPKSLSCVMPEAFTPQLIAIGPYNHLCPKLYPMERFKICSAKRVLDYFNKHDFKHLVEQLHNTGPYIRACYHKYLDLKDDTLLYTIAIDALFLIEFYHNYLDEKVSSSFFVGLERSQMSGVKTKNAIIRDMIMVENQIPTYMLMSILSIESSKPIDLVEEELGSMLLSFCEKHCPFKLTHKPITCSEAVSKYYHILDLMYHIVVSQHEKPDILTLEIEDVTSSIDAGNYKRSSSENEDKDTMLKKVQDPIIWTLGFLKKLKNMQIPPPIKRHIDAIVNISSIDYGSSQTTPSKEKVPVVIIIPSVYELHSVGIRFEPSQDGIIAIEFDEKKGIFYLPLIKLDVNSEVIIRNLVAHEALTKPDFLIFTRYTEIMREIIDSEKDVKILKEANIIKSNSSLGIKEIEKLFNGMSKCIGPTKTKELDGTINKVIKYYHEKRKANFYRNFTEYVYSSWKFFTLLSTFVLLTMTALETVCTAYDCSKVLNHT</sequence>
<gene>
    <name evidence="1" type="ORF">Lalb_Chr22g0354181</name>
</gene>
<dbReference type="Pfam" id="PF03140">
    <property type="entry name" value="DUF247"/>
    <property type="match status" value="1"/>
</dbReference>
<dbReference type="EMBL" id="WOCE01000022">
    <property type="protein sequence ID" value="KAE9588328.1"/>
    <property type="molecule type" value="Genomic_DNA"/>
</dbReference>
<name>A0A6A5NJG0_LUPAL</name>
<comment type="caution">
    <text evidence="1">The sequence shown here is derived from an EMBL/GenBank/DDBJ whole genome shotgun (WGS) entry which is preliminary data.</text>
</comment>
<dbReference type="PANTHER" id="PTHR31170">
    <property type="entry name" value="BNAC04G53230D PROTEIN"/>
    <property type="match status" value="1"/>
</dbReference>
<evidence type="ECO:0000313" key="2">
    <source>
        <dbReference type="Proteomes" id="UP000447434"/>
    </source>
</evidence>
<reference evidence="2" key="1">
    <citation type="journal article" date="2020" name="Nat. Commun.">
        <title>Genome sequence of the cluster root forming white lupin.</title>
        <authorList>
            <person name="Hufnagel B."/>
            <person name="Marques A."/>
            <person name="Soriano A."/>
            <person name="Marques L."/>
            <person name="Divol F."/>
            <person name="Doumas P."/>
            <person name="Sallet E."/>
            <person name="Mancinotti D."/>
            <person name="Carrere S."/>
            <person name="Marande W."/>
            <person name="Arribat S."/>
            <person name="Keller J."/>
            <person name="Huneau C."/>
            <person name="Blein T."/>
            <person name="Aime D."/>
            <person name="Laguerre M."/>
            <person name="Taylor J."/>
            <person name="Schubert V."/>
            <person name="Nelson M."/>
            <person name="Geu-Flores F."/>
            <person name="Crespi M."/>
            <person name="Gallardo-Guerrero K."/>
            <person name="Delaux P.-M."/>
            <person name="Salse J."/>
            <person name="Berges H."/>
            <person name="Guyot R."/>
            <person name="Gouzy J."/>
            <person name="Peret B."/>
        </authorList>
    </citation>
    <scope>NUCLEOTIDE SEQUENCE [LARGE SCALE GENOMIC DNA]</scope>
    <source>
        <strain evidence="2">cv. Amiga</strain>
    </source>
</reference>
<dbReference type="PANTHER" id="PTHR31170:SF25">
    <property type="entry name" value="BNAA09G04570D PROTEIN"/>
    <property type="match status" value="1"/>
</dbReference>
<evidence type="ECO:0000313" key="1">
    <source>
        <dbReference type="EMBL" id="KAE9588328.1"/>
    </source>
</evidence>
<proteinExistence type="predicted"/>
<organism evidence="1 2">
    <name type="scientific">Lupinus albus</name>
    <name type="common">White lupine</name>
    <name type="synonym">Lupinus termis</name>
    <dbReference type="NCBI Taxonomy" id="3870"/>
    <lineage>
        <taxon>Eukaryota</taxon>
        <taxon>Viridiplantae</taxon>
        <taxon>Streptophyta</taxon>
        <taxon>Embryophyta</taxon>
        <taxon>Tracheophyta</taxon>
        <taxon>Spermatophyta</taxon>
        <taxon>Magnoliopsida</taxon>
        <taxon>eudicotyledons</taxon>
        <taxon>Gunneridae</taxon>
        <taxon>Pentapetalae</taxon>
        <taxon>rosids</taxon>
        <taxon>fabids</taxon>
        <taxon>Fabales</taxon>
        <taxon>Fabaceae</taxon>
        <taxon>Papilionoideae</taxon>
        <taxon>50 kb inversion clade</taxon>
        <taxon>genistoids sensu lato</taxon>
        <taxon>core genistoids</taxon>
        <taxon>Genisteae</taxon>
        <taxon>Lupinus</taxon>
    </lineage>
</organism>
<dbReference type="InterPro" id="IPR004158">
    <property type="entry name" value="DUF247_pln"/>
</dbReference>
<dbReference type="AlphaFoldDB" id="A0A6A5NJG0"/>